<feature type="transmembrane region" description="Helical" evidence="1">
    <location>
        <begin position="135"/>
        <end position="154"/>
    </location>
</feature>
<feature type="transmembrane region" description="Helical" evidence="1">
    <location>
        <begin position="248"/>
        <end position="270"/>
    </location>
</feature>
<feature type="transmembrane region" description="Helical" evidence="1">
    <location>
        <begin position="193"/>
        <end position="212"/>
    </location>
</feature>
<protein>
    <recommendedName>
        <fullName evidence="4">ATP synthase F0</fullName>
    </recommendedName>
</protein>
<gene>
    <name evidence="2" type="ORF">PCL_08362</name>
</gene>
<comment type="caution">
    <text evidence="2">The sequence shown here is derived from an EMBL/GenBank/DDBJ whole genome shotgun (WGS) entry which is preliminary data.</text>
</comment>
<keyword evidence="1" id="KW-0472">Membrane</keyword>
<feature type="transmembrane region" description="Helical" evidence="1">
    <location>
        <begin position="161"/>
        <end position="181"/>
    </location>
</feature>
<dbReference type="EMBL" id="LCWV01000040">
    <property type="protein sequence ID" value="PWI65003.1"/>
    <property type="molecule type" value="Genomic_DNA"/>
</dbReference>
<dbReference type="Proteomes" id="UP000245956">
    <property type="component" value="Unassembled WGS sequence"/>
</dbReference>
<feature type="transmembrane region" description="Helical" evidence="1">
    <location>
        <begin position="224"/>
        <end position="242"/>
    </location>
</feature>
<accession>A0A2U3DRX2</accession>
<keyword evidence="1" id="KW-0812">Transmembrane</keyword>
<feature type="transmembrane region" description="Helical" evidence="1">
    <location>
        <begin position="109"/>
        <end position="129"/>
    </location>
</feature>
<evidence type="ECO:0000256" key="1">
    <source>
        <dbReference type="SAM" id="Phobius"/>
    </source>
</evidence>
<organism evidence="2 3">
    <name type="scientific">Purpureocillium lilacinum</name>
    <name type="common">Paecilomyces lilacinus</name>
    <dbReference type="NCBI Taxonomy" id="33203"/>
    <lineage>
        <taxon>Eukaryota</taxon>
        <taxon>Fungi</taxon>
        <taxon>Dikarya</taxon>
        <taxon>Ascomycota</taxon>
        <taxon>Pezizomycotina</taxon>
        <taxon>Sordariomycetes</taxon>
        <taxon>Hypocreomycetidae</taxon>
        <taxon>Hypocreales</taxon>
        <taxon>Ophiocordycipitaceae</taxon>
        <taxon>Purpureocillium</taxon>
    </lineage>
</organism>
<evidence type="ECO:0000313" key="2">
    <source>
        <dbReference type="EMBL" id="PWI65003.1"/>
    </source>
</evidence>
<proteinExistence type="predicted"/>
<keyword evidence="1" id="KW-1133">Transmembrane helix</keyword>
<dbReference type="InterPro" id="IPR013920">
    <property type="entry name" value="DUF1774_fun"/>
</dbReference>
<reference evidence="2 3" key="1">
    <citation type="journal article" date="2016" name="Front. Microbiol.">
        <title>Genome and transcriptome sequences reveal the specific parasitism of the nematophagous Purpureocillium lilacinum 36-1.</title>
        <authorList>
            <person name="Xie J."/>
            <person name="Li S."/>
            <person name="Mo C."/>
            <person name="Xiao X."/>
            <person name="Peng D."/>
            <person name="Wang G."/>
            <person name="Xiao Y."/>
        </authorList>
    </citation>
    <scope>NUCLEOTIDE SEQUENCE [LARGE SCALE GENOMIC DNA]</scope>
    <source>
        <strain evidence="2 3">36-1</strain>
    </source>
</reference>
<evidence type="ECO:0000313" key="3">
    <source>
        <dbReference type="Proteomes" id="UP000245956"/>
    </source>
</evidence>
<dbReference type="PANTHER" id="PTHR37992:SF1">
    <property type="entry name" value="DUF1774-DOMAIN-CONTAINING PROTEIN"/>
    <property type="match status" value="1"/>
</dbReference>
<dbReference type="Pfam" id="PF08611">
    <property type="entry name" value="DUF1774"/>
    <property type="match status" value="1"/>
</dbReference>
<name>A0A2U3DRX2_PURLI</name>
<dbReference type="AlphaFoldDB" id="A0A2U3DRX2"/>
<sequence length="292" mass="32353">MGHFGDFGLFCHRESNGLSGVTVAKTLSIVSWLASIIVSVYCGSRGSPHDTEQSQNPWALNYAHSSSFTMNSTLGRHDANETPRSSLLNWQVLFIVQLFSRDSDRVQQAVHVCIYFIANNVLHAIFLLLFVHSFFWLSEAVLVLNFINLSVLHFRHKALPLQIQLSAVSFPLSWTFFALYWNGFMMVPNQSLVAARVVGCVFIWALLGYGILSLGAFKDPAMSLCLSFISIAVGVGQIERLASTPELVAPFVIGMVLGFATLLQLHMCWLRSTFGRKSAKSENLAEEKSVSA</sequence>
<evidence type="ECO:0008006" key="4">
    <source>
        <dbReference type="Google" id="ProtNLM"/>
    </source>
</evidence>
<dbReference type="PANTHER" id="PTHR37992">
    <property type="entry name" value="EXPRESSED PROTEIN"/>
    <property type="match status" value="1"/>
</dbReference>